<reference evidence="6" key="1">
    <citation type="submission" date="2013-11" db="EMBL/GenBank/DDBJ databases">
        <title>Genome sequence of the fusiform rust pathogen reveals effectors for host alternation and coevolution with pine.</title>
        <authorList>
            <consortium name="DOE Joint Genome Institute"/>
            <person name="Smith K."/>
            <person name="Pendleton A."/>
            <person name="Kubisiak T."/>
            <person name="Anderson C."/>
            <person name="Salamov A."/>
            <person name="Aerts A."/>
            <person name="Riley R."/>
            <person name="Clum A."/>
            <person name="Lindquist E."/>
            <person name="Ence D."/>
            <person name="Campbell M."/>
            <person name="Kronenberg Z."/>
            <person name="Feau N."/>
            <person name="Dhillon B."/>
            <person name="Hamelin R."/>
            <person name="Burleigh J."/>
            <person name="Smith J."/>
            <person name="Yandell M."/>
            <person name="Nelson C."/>
            <person name="Grigoriev I."/>
            <person name="Davis J."/>
        </authorList>
    </citation>
    <scope>NUCLEOTIDE SEQUENCE</scope>
    <source>
        <strain evidence="6">G11</strain>
    </source>
</reference>
<proteinExistence type="predicted"/>
<dbReference type="Pfam" id="PF03517">
    <property type="entry name" value="Voldacs"/>
    <property type="match status" value="1"/>
</dbReference>
<dbReference type="EMBL" id="MU167293">
    <property type="protein sequence ID" value="KAG0144520.1"/>
    <property type="molecule type" value="Genomic_DNA"/>
</dbReference>
<dbReference type="PANTHER" id="PTHR21399">
    <property type="entry name" value="CHLORIDE CONDUCTANCE REGULATORY PROTEIN ICLN"/>
    <property type="match status" value="1"/>
</dbReference>
<dbReference type="InterPro" id="IPR011993">
    <property type="entry name" value="PH-like_dom_sf"/>
</dbReference>
<dbReference type="GO" id="GO:0034715">
    <property type="term" value="C:pICln-Sm protein complex"/>
    <property type="evidence" value="ECO:0007669"/>
    <property type="project" value="TreeGrafter"/>
</dbReference>
<feature type="compositionally biased region" description="Polar residues" evidence="5">
    <location>
        <begin position="201"/>
        <end position="213"/>
    </location>
</feature>
<sequence length="226" mass="25181">MSSLNIVEGSPICVSVREHAQITQTTPTSFDSLPPICRLELEPVKINGYSAWENVSLKLFITERELGFYSAERSKSLIISYPNISLHAISRTESGTQPCIYCQLDEYPVPGQEEQEEETERDTIELRIIPEDPTRLEEIFEVLSACAALHPSIIPTDEDDDRDGFFGESIATLDESQELSEAGRQTLGRLEGLLDEWIPPNHTTTPSTLTNGNHHSSPSTTPSHEL</sequence>
<dbReference type="GO" id="GO:0000387">
    <property type="term" value="P:spliceosomal snRNP assembly"/>
    <property type="evidence" value="ECO:0007669"/>
    <property type="project" value="TreeGrafter"/>
</dbReference>
<dbReference type="GO" id="GO:0005681">
    <property type="term" value="C:spliceosomal complex"/>
    <property type="evidence" value="ECO:0007669"/>
    <property type="project" value="TreeGrafter"/>
</dbReference>
<dbReference type="InterPro" id="IPR039924">
    <property type="entry name" value="ICln/Lot5/Saf5"/>
</dbReference>
<keyword evidence="7" id="KW-1185">Reference proteome</keyword>
<evidence type="ECO:0000313" key="7">
    <source>
        <dbReference type="Proteomes" id="UP000886653"/>
    </source>
</evidence>
<keyword evidence="3" id="KW-0963">Cytoplasm</keyword>
<evidence type="ECO:0000256" key="2">
    <source>
        <dbReference type="ARBA" id="ARBA00004496"/>
    </source>
</evidence>
<evidence type="ECO:0000256" key="5">
    <source>
        <dbReference type="SAM" id="MobiDB-lite"/>
    </source>
</evidence>
<evidence type="ECO:0000256" key="4">
    <source>
        <dbReference type="ARBA" id="ARBA00023242"/>
    </source>
</evidence>
<gene>
    <name evidence="6" type="ORF">CROQUDRAFT_659833</name>
</gene>
<name>A0A9P6TAD9_9BASI</name>
<keyword evidence="4" id="KW-0539">Nucleus</keyword>
<evidence type="ECO:0000256" key="3">
    <source>
        <dbReference type="ARBA" id="ARBA00022490"/>
    </source>
</evidence>
<organism evidence="6 7">
    <name type="scientific">Cronartium quercuum f. sp. fusiforme G11</name>
    <dbReference type="NCBI Taxonomy" id="708437"/>
    <lineage>
        <taxon>Eukaryota</taxon>
        <taxon>Fungi</taxon>
        <taxon>Dikarya</taxon>
        <taxon>Basidiomycota</taxon>
        <taxon>Pucciniomycotina</taxon>
        <taxon>Pucciniomycetes</taxon>
        <taxon>Pucciniales</taxon>
        <taxon>Coleosporiaceae</taxon>
        <taxon>Cronartium</taxon>
    </lineage>
</organism>
<evidence type="ECO:0000313" key="6">
    <source>
        <dbReference type="EMBL" id="KAG0144520.1"/>
    </source>
</evidence>
<protein>
    <submittedName>
        <fullName evidence="6">Uncharacterized protein</fullName>
    </submittedName>
</protein>
<dbReference type="GO" id="GO:0045292">
    <property type="term" value="P:mRNA cis splicing, via spliceosome"/>
    <property type="evidence" value="ECO:0007669"/>
    <property type="project" value="TreeGrafter"/>
</dbReference>
<evidence type="ECO:0000256" key="1">
    <source>
        <dbReference type="ARBA" id="ARBA00004123"/>
    </source>
</evidence>
<dbReference type="OrthoDB" id="19714at2759"/>
<dbReference type="PANTHER" id="PTHR21399:SF0">
    <property type="entry name" value="METHYLOSOME SUBUNIT PICLN"/>
    <property type="match status" value="1"/>
</dbReference>
<feature type="compositionally biased region" description="Low complexity" evidence="5">
    <location>
        <begin position="214"/>
        <end position="226"/>
    </location>
</feature>
<dbReference type="Proteomes" id="UP000886653">
    <property type="component" value="Unassembled WGS sequence"/>
</dbReference>
<dbReference type="GO" id="GO:0005829">
    <property type="term" value="C:cytosol"/>
    <property type="evidence" value="ECO:0007669"/>
    <property type="project" value="TreeGrafter"/>
</dbReference>
<accession>A0A9P6TAD9</accession>
<dbReference type="AlphaFoldDB" id="A0A9P6TAD9"/>
<feature type="region of interest" description="Disordered" evidence="5">
    <location>
        <begin position="193"/>
        <end position="226"/>
    </location>
</feature>
<comment type="caution">
    <text evidence="6">The sequence shown here is derived from an EMBL/GenBank/DDBJ whole genome shotgun (WGS) entry which is preliminary data.</text>
</comment>
<dbReference type="Gene3D" id="2.30.29.30">
    <property type="entry name" value="Pleckstrin-homology domain (PH domain)/Phosphotyrosine-binding domain (PTB)"/>
    <property type="match status" value="1"/>
</dbReference>
<comment type="subcellular location">
    <subcellularLocation>
        <location evidence="2">Cytoplasm</location>
    </subcellularLocation>
    <subcellularLocation>
        <location evidence="1">Nucleus</location>
    </subcellularLocation>
</comment>